<feature type="domain" description="Alpha/beta hydrolase fold-3" evidence="5">
    <location>
        <begin position="132"/>
        <end position="353"/>
    </location>
</feature>
<evidence type="ECO:0000256" key="3">
    <source>
        <dbReference type="PROSITE-ProRule" id="PRU10038"/>
    </source>
</evidence>
<dbReference type="Gene3D" id="3.40.50.1820">
    <property type="entry name" value="alpha/beta hydrolase"/>
    <property type="match status" value="1"/>
</dbReference>
<dbReference type="GO" id="GO:0016787">
    <property type="term" value="F:hydrolase activity"/>
    <property type="evidence" value="ECO:0007669"/>
    <property type="project" value="UniProtKB-KW"/>
</dbReference>
<accession>A0ABR4G1N3</accession>
<keyword evidence="4" id="KW-0472">Membrane</keyword>
<evidence type="ECO:0000256" key="1">
    <source>
        <dbReference type="ARBA" id="ARBA00010515"/>
    </source>
</evidence>
<dbReference type="SUPFAM" id="SSF53474">
    <property type="entry name" value="alpha/beta-Hydrolases"/>
    <property type="match status" value="1"/>
</dbReference>
<reference evidence="6 7" key="1">
    <citation type="submission" date="2024-07" db="EMBL/GenBank/DDBJ databases">
        <title>Section-level genome sequencing and comparative genomics of Aspergillus sections Usti and Cavernicolus.</title>
        <authorList>
            <consortium name="Lawrence Berkeley National Laboratory"/>
            <person name="Nybo J.L."/>
            <person name="Vesth T.C."/>
            <person name="Theobald S."/>
            <person name="Frisvad J.C."/>
            <person name="Larsen T.O."/>
            <person name="Kjaerboelling I."/>
            <person name="Rothschild-Mancinelli K."/>
            <person name="Lyhne E.K."/>
            <person name="Kogle M.E."/>
            <person name="Barry K."/>
            <person name="Clum A."/>
            <person name="Na H."/>
            <person name="Ledsgaard L."/>
            <person name="Lin J."/>
            <person name="Lipzen A."/>
            <person name="Kuo A."/>
            <person name="Riley R."/>
            <person name="Mondo S."/>
            <person name="Labutti K."/>
            <person name="Haridas S."/>
            <person name="Pangalinan J."/>
            <person name="Salamov A.A."/>
            <person name="Simmons B.A."/>
            <person name="Magnuson J.K."/>
            <person name="Chen J."/>
            <person name="Drula E."/>
            <person name="Henrissat B."/>
            <person name="Wiebenga A."/>
            <person name="Lubbers R.J."/>
            <person name="Gomes A.C."/>
            <person name="Makela M.R."/>
            <person name="Stajich J."/>
            <person name="Grigoriev I.V."/>
            <person name="Mortensen U.H."/>
            <person name="De Vries R.P."/>
            <person name="Baker S.E."/>
            <person name="Andersen M.R."/>
        </authorList>
    </citation>
    <scope>NUCLEOTIDE SEQUENCE [LARGE SCALE GENOMIC DNA]</scope>
    <source>
        <strain evidence="6 7">CBS 209.92</strain>
    </source>
</reference>
<dbReference type="PANTHER" id="PTHR48081">
    <property type="entry name" value="AB HYDROLASE SUPERFAMILY PROTEIN C4A8.06C"/>
    <property type="match status" value="1"/>
</dbReference>
<evidence type="ECO:0000313" key="6">
    <source>
        <dbReference type="EMBL" id="KAL2789386.1"/>
    </source>
</evidence>
<comment type="caution">
    <text evidence="6">The sequence shown here is derived from an EMBL/GenBank/DDBJ whole genome shotgun (WGS) entry which is preliminary data.</text>
</comment>
<dbReference type="InterPro" id="IPR013094">
    <property type="entry name" value="AB_hydrolase_3"/>
</dbReference>
<proteinExistence type="inferred from homology"/>
<organism evidence="6 7">
    <name type="scientific">Aspergillus keveii</name>
    <dbReference type="NCBI Taxonomy" id="714993"/>
    <lineage>
        <taxon>Eukaryota</taxon>
        <taxon>Fungi</taxon>
        <taxon>Dikarya</taxon>
        <taxon>Ascomycota</taxon>
        <taxon>Pezizomycotina</taxon>
        <taxon>Eurotiomycetes</taxon>
        <taxon>Eurotiomycetidae</taxon>
        <taxon>Eurotiales</taxon>
        <taxon>Aspergillaceae</taxon>
        <taxon>Aspergillus</taxon>
        <taxon>Aspergillus subgen. Nidulantes</taxon>
    </lineage>
</organism>
<keyword evidence="4" id="KW-1133">Transmembrane helix</keyword>
<keyword evidence="2 6" id="KW-0378">Hydrolase</keyword>
<dbReference type="InterPro" id="IPR029058">
    <property type="entry name" value="AB_hydrolase_fold"/>
</dbReference>
<feature type="active site" evidence="3">
    <location>
        <position position="213"/>
    </location>
</feature>
<comment type="similarity">
    <text evidence="1">Belongs to the 'GDXG' lipolytic enzyme family.</text>
</comment>
<keyword evidence="7" id="KW-1185">Reference proteome</keyword>
<dbReference type="InterPro" id="IPR033140">
    <property type="entry name" value="Lipase_GDXG_put_SER_AS"/>
</dbReference>
<sequence>MAVRRPLCSRHPFKFLYTACFLTVLPIRLLGLALYYLSPATRPNRTFRQAITTKIIYLWFRFATTVEFRTPKSLEPGKDKDRFVLLDPDQINYSDAAYIGVPEVNGRIRPAEIAAFWYESPPPVGKVPELVVLHFHGGAFVLGGARPAECGWGSKDLSKRFKCPVLVPQYRLSDARDPTTAFPAALQDAVTAYTYLLYTLKVRPENIVLSGDSAGGNLAYALLRYLQYTQGLKDPADTPRPSPRAALLWAPWVNLNKRGLELDGHRNASTDFIFRDLGKWGVRAYLPEGWTSKHALYPYISPLGREFHTDVPIFIQASTAEVLYDSNCEFVVNLKKQGCTVEFLEIDHASHVTFETADFTGWEAEQGVAMDRAVEFVRRARSLVESP</sequence>
<gene>
    <name evidence="6" type="ORF">BJX66DRAFT_307039</name>
</gene>
<dbReference type="Proteomes" id="UP001610563">
    <property type="component" value="Unassembled WGS sequence"/>
</dbReference>
<dbReference type="PROSITE" id="PS01174">
    <property type="entry name" value="LIPASE_GDXG_SER"/>
    <property type="match status" value="1"/>
</dbReference>
<feature type="transmembrane region" description="Helical" evidence="4">
    <location>
        <begin position="15"/>
        <end position="37"/>
    </location>
</feature>
<evidence type="ECO:0000256" key="2">
    <source>
        <dbReference type="ARBA" id="ARBA00022801"/>
    </source>
</evidence>
<evidence type="ECO:0000313" key="7">
    <source>
        <dbReference type="Proteomes" id="UP001610563"/>
    </source>
</evidence>
<dbReference type="PANTHER" id="PTHR48081:SF17">
    <property type="entry name" value="ALPHA_BETA HYDROLASE FOLD-3 DOMAIN-CONTAINING PROTEIN"/>
    <property type="match status" value="1"/>
</dbReference>
<dbReference type="EMBL" id="JBFTWV010000065">
    <property type="protein sequence ID" value="KAL2789386.1"/>
    <property type="molecule type" value="Genomic_DNA"/>
</dbReference>
<dbReference type="InterPro" id="IPR050300">
    <property type="entry name" value="GDXG_lipolytic_enzyme"/>
</dbReference>
<dbReference type="Pfam" id="PF07859">
    <property type="entry name" value="Abhydrolase_3"/>
    <property type="match status" value="1"/>
</dbReference>
<evidence type="ECO:0000259" key="5">
    <source>
        <dbReference type="Pfam" id="PF07859"/>
    </source>
</evidence>
<evidence type="ECO:0000256" key="4">
    <source>
        <dbReference type="SAM" id="Phobius"/>
    </source>
</evidence>
<protein>
    <submittedName>
        <fullName evidence="6">Alpha/Beta hydrolase protein</fullName>
    </submittedName>
</protein>
<keyword evidence="4" id="KW-0812">Transmembrane</keyword>
<name>A0ABR4G1N3_9EURO</name>